<dbReference type="EMBL" id="ML213595">
    <property type="protein sequence ID" value="TFK41138.1"/>
    <property type="molecule type" value="Genomic_DNA"/>
</dbReference>
<feature type="compositionally biased region" description="Low complexity" evidence="7">
    <location>
        <begin position="1050"/>
        <end position="1065"/>
    </location>
</feature>
<dbReference type="Proteomes" id="UP000308652">
    <property type="component" value="Unassembled WGS sequence"/>
</dbReference>
<evidence type="ECO:0000313" key="9">
    <source>
        <dbReference type="EMBL" id="TFK41138.1"/>
    </source>
</evidence>
<dbReference type="InterPro" id="IPR004827">
    <property type="entry name" value="bZIP"/>
</dbReference>
<dbReference type="SUPFAM" id="SSF50969">
    <property type="entry name" value="YVTN repeat-like/Quinoprotein amine dehydrogenase"/>
    <property type="match status" value="1"/>
</dbReference>
<organism evidence="9 10">
    <name type="scientific">Crucibulum laeve</name>
    <dbReference type="NCBI Taxonomy" id="68775"/>
    <lineage>
        <taxon>Eukaryota</taxon>
        <taxon>Fungi</taxon>
        <taxon>Dikarya</taxon>
        <taxon>Basidiomycota</taxon>
        <taxon>Agaricomycotina</taxon>
        <taxon>Agaricomycetes</taxon>
        <taxon>Agaricomycetidae</taxon>
        <taxon>Agaricales</taxon>
        <taxon>Agaricineae</taxon>
        <taxon>Nidulariaceae</taxon>
        <taxon>Crucibulum</taxon>
    </lineage>
</organism>
<feature type="compositionally biased region" description="Basic and acidic residues" evidence="7">
    <location>
        <begin position="1215"/>
        <end position="1232"/>
    </location>
</feature>
<dbReference type="PANTHER" id="PTHR13260">
    <property type="entry name" value="ANAPHASE PROMOTING COMPLEX SUBUNIT 4 APC4"/>
    <property type="match status" value="1"/>
</dbReference>
<keyword evidence="4" id="KW-0833">Ubl conjugation pathway</keyword>
<sequence>MQTTAFTALRAVHLPSASRLLASSCCPDKDLVVLLSRLGGIDRISLWNSGSCTKVWEVDIGDENNSAQVIALAWSPDGQSIAVAHDPPSITLHSIQDGVKHLTLPINTSPGPMKRTCRLTGLWWFREEKLKSTTSTPDIFQRGDVITGTAQSILNTLPLLDSLAEESIDLTATDIFAFQGSHVHSTSKPLFPDVIAQWPTLSPDPEMASIRSSSHISPETGEGIATEADDSNLNSILLAADTTGRIYYFLDGHYPLGDVLVGSQSHLISMFNHLRQPSFFGHKQTAFQDSSVTSLRPTVIDIPLLSQRNSRDLAKLSSISRELVFYGMRVIKDMRNIWFGSESTSGARELGPKWVRALETKQKDQYGQEEPNPILDLTCLLVTGRASDSLLDFLGSGEQMSERGIQKWETTLSDALVKLRDYSEKRVAPACQRLHLVLEEILGWAMLPQYHHLQLSADDLHQCLALVNRAIIISSWLAAVARRELSRFREFISWLRFEASAANPANDNSVTPRHDILEVNNYFMSGLVVSSIDKWFLGPVPHFHPLDLGIPGENEVCIPTVVERGLGAANDPTQMAWQANIAHKDLSHLDRNLDALIQELALRCQRVFSRAAGAACRSAIISSKDTSILQEPATRHIPQQEHTSSIRERTTMNESRQLFQQSLAVCMLSEGKGNLIGLARLSFNATTSELPCEVGVALLECYLPEEHEQGLLDLDLLEAEFLDDECVVIVYRPRSDTPTTYIATIGYHNVGYQTLPVQGSGHENLVAREDLMHHILEEWKEGHLASERVPIERRRALVSCRIGGVHLAVNGKAGRRLACVLDSTGTTLESFDLEEDAGSDDPTSRMSDVALRKKKNADAQAAFRARRANYIATLEETVTSLESVVLQLQESCREARNDAQSSRQEISRLRHEFREREKFWRGLWQARKTGQAVDSDDIPLPPSFSSAHPQTSSISSHIGSSLIPQYASDTLGYRAVDDSPICQSSPYSSAGPAHAYQNHSPPLPYSVGESIADNGSTHVSNSRNAKYSPYPYPPQPANRDNRWPPQAMAQTTPSTTDSSTTSNNPTPQPSGYLDPSTTISSSDMPYPSRFLGDEQKLAVNALDNAPYVFPSSLPHSRSMSPTNSTPGSSSTSLTSFQFTFPDNSLAQERPEFDYRRHSIPHAAEMTLHGGTADISLAGSVNDAVRYRLGTRRVDASLDTTQASTVGHLSGSDNGSQHDRGSSDGDATIDSHSRSQARQSTVPSQSSRSPSPSNASVSCTVAVIKAHAFGALRRTRTRAKKSSDGPARVAMDVLEARGLGLGVPTGSKRPRLHDDDFDDDEV</sequence>
<accession>A0A5C3MBF2</accession>
<evidence type="ECO:0000256" key="1">
    <source>
        <dbReference type="ARBA" id="ARBA00016067"/>
    </source>
</evidence>
<keyword evidence="5" id="KW-0131">Cell cycle</keyword>
<dbReference type="PANTHER" id="PTHR13260:SF0">
    <property type="entry name" value="ANAPHASE-PROMOTING COMPLEX SUBUNIT 4"/>
    <property type="match status" value="1"/>
</dbReference>
<keyword evidence="2" id="KW-0132">Cell division</keyword>
<reference evidence="9 10" key="1">
    <citation type="journal article" date="2019" name="Nat. Ecol. Evol.">
        <title>Megaphylogeny resolves global patterns of mushroom evolution.</title>
        <authorList>
            <person name="Varga T."/>
            <person name="Krizsan K."/>
            <person name="Foldi C."/>
            <person name="Dima B."/>
            <person name="Sanchez-Garcia M."/>
            <person name="Sanchez-Ramirez S."/>
            <person name="Szollosi G.J."/>
            <person name="Szarkandi J.G."/>
            <person name="Papp V."/>
            <person name="Albert L."/>
            <person name="Andreopoulos W."/>
            <person name="Angelini C."/>
            <person name="Antonin V."/>
            <person name="Barry K.W."/>
            <person name="Bougher N.L."/>
            <person name="Buchanan P."/>
            <person name="Buyck B."/>
            <person name="Bense V."/>
            <person name="Catcheside P."/>
            <person name="Chovatia M."/>
            <person name="Cooper J."/>
            <person name="Damon W."/>
            <person name="Desjardin D."/>
            <person name="Finy P."/>
            <person name="Geml J."/>
            <person name="Haridas S."/>
            <person name="Hughes K."/>
            <person name="Justo A."/>
            <person name="Karasinski D."/>
            <person name="Kautmanova I."/>
            <person name="Kiss B."/>
            <person name="Kocsube S."/>
            <person name="Kotiranta H."/>
            <person name="LaButti K.M."/>
            <person name="Lechner B.E."/>
            <person name="Liimatainen K."/>
            <person name="Lipzen A."/>
            <person name="Lukacs Z."/>
            <person name="Mihaltcheva S."/>
            <person name="Morgado L.N."/>
            <person name="Niskanen T."/>
            <person name="Noordeloos M.E."/>
            <person name="Ohm R.A."/>
            <person name="Ortiz-Santana B."/>
            <person name="Ovrebo C."/>
            <person name="Racz N."/>
            <person name="Riley R."/>
            <person name="Savchenko A."/>
            <person name="Shiryaev A."/>
            <person name="Soop K."/>
            <person name="Spirin V."/>
            <person name="Szebenyi C."/>
            <person name="Tomsovsky M."/>
            <person name="Tulloss R.E."/>
            <person name="Uehling J."/>
            <person name="Grigoriev I.V."/>
            <person name="Vagvolgyi C."/>
            <person name="Papp T."/>
            <person name="Martin F.M."/>
            <person name="Miettinen O."/>
            <person name="Hibbett D.S."/>
            <person name="Nagy L.G."/>
        </authorList>
    </citation>
    <scope>NUCLEOTIDE SEQUENCE [LARGE SCALE GENOMIC DNA]</scope>
    <source>
        <strain evidence="9 10">CBS 166.37</strain>
    </source>
</reference>
<dbReference type="GO" id="GO:0070979">
    <property type="term" value="P:protein K11-linked ubiquitination"/>
    <property type="evidence" value="ECO:0007669"/>
    <property type="project" value="TreeGrafter"/>
</dbReference>
<dbReference type="InterPro" id="IPR024789">
    <property type="entry name" value="APC4"/>
</dbReference>
<name>A0A5C3MBF2_9AGAR</name>
<evidence type="ECO:0000259" key="8">
    <source>
        <dbReference type="PROSITE" id="PS00036"/>
    </source>
</evidence>
<feature type="compositionally biased region" description="Low complexity" evidence="7">
    <location>
        <begin position="1237"/>
        <end position="1255"/>
    </location>
</feature>
<dbReference type="GO" id="GO:0005680">
    <property type="term" value="C:anaphase-promoting complex"/>
    <property type="evidence" value="ECO:0007669"/>
    <property type="project" value="InterPro"/>
</dbReference>
<dbReference type="Pfam" id="PF12894">
    <property type="entry name" value="ANAPC4_WD40"/>
    <property type="match status" value="1"/>
</dbReference>
<gene>
    <name evidence="9" type="ORF">BDQ12DRAFT_646938</name>
</gene>
<dbReference type="GO" id="GO:0051301">
    <property type="term" value="P:cell division"/>
    <property type="evidence" value="ECO:0007669"/>
    <property type="project" value="UniProtKB-KW"/>
</dbReference>
<feature type="compositionally biased region" description="Low complexity" evidence="7">
    <location>
        <begin position="1118"/>
        <end position="1134"/>
    </location>
</feature>
<dbReference type="Gene3D" id="2.130.10.10">
    <property type="entry name" value="YVTN repeat-like/Quinoprotein amine dehydrogenase"/>
    <property type="match status" value="1"/>
</dbReference>
<feature type="region of interest" description="Disordered" evidence="7">
    <location>
        <begin position="984"/>
        <end position="1089"/>
    </location>
</feature>
<feature type="coiled-coil region" evidence="6">
    <location>
        <begin position="871"/>
        <end position="912"/>
    </location>
</feature>
<feature type="domain" description="BZIP" evidence="8">
    <location>
        <begin position="852"/>
        <end position="866"/>
    </location>
</feature>
<dbReference type="InterPro" id="IPR024977">
    <property type="entry name" value="Apc4-like_WD40_dom"/>
</dbReference>
<dbReference type="GO" id="GO:0031145">
    <property type="term" value="P:anaphase-promoting complex-dependent catabolic process"/>
    <property type="evidence" value="ECO:0007669"/>
    <property type="project" value="InterPro"/>
</dbReference>
<keyword evidence="10" id="KW-1185">Reference proteome</keyword>
<dbReference type="InterPro" id="IPR015943">
    <property type="entry name" value="WD40/YVTN_repeat-like_dom_sf"/>
</dbReference>
<dbReference type="InterPro" id="IPR011044">
    <property type="entry name" value="Quino_amine_DH_bsu"/>
</dbReference>
<dbReference type="Pfam" id="PF12896">
    <property type="entry name" value="ANAPC4"/>
    <property type="match status" value="1"/>
</dbReference>
<feature type="compositionally biased region" description="Polar residues" evidence="7">
    <location>
        <begin position="1199"/>
        <end position="1214"/>
    </location>
</feature>
<evidence type="ECO:0000256" key="7">
    <source>
        <dbReference type="SAM" id="MobiDB-lite"/>
    </source>
</evidence>
<feature type="region of interest" description="Disordered" evidence="7">
    <location>
        <begin position="1113"/>
        <end position="1134"/>
    </location>
</feature>
<evidence type="ECO:0000256" key="5">
    <source>
        <dbReference type="ARBA" id="ARBA00023306"/>
    </source>
</evidence>
<dbReference type="InterPro" id="IPR046347">
    <property type="entry name" value="bZIP_sf"/>
</dbReference>
<dbReference type="GO" id="GO:0034399">
    <property type="term" value="C:nuclear periphery"/>
    <property type="evidence" value="ECO:0007669"/>
    <property type="project" value="TreeGrafter"/>
</dbReference>
<evidence type="ECO:0000313" key="10">
    <source>
        <dbReference type="Proteomes" id="UP000308652"/>
    </source>
</evidence>
<protein>
    <recommendedName>
        <fullName evidence="1">Anaphase-promoting complex subunit 4</fullName>
    </recommendedName>
</protein>
<proteinExistence type="predicted"/>
<dbReference type="SUPFAM" id="SSF57959">
    <property type="entry name" value="Leucine zipper domain"/>
    <property type="match status" value="1"/>
</dbReference>
<feature type="region of interest" description="Disordered" evidence="7">
    <location>
        <begin position="206"/>
        <end position="226"/>
    </location>
</feature>
<dbReference type="PROSITE" id="PS00036">
    <property type="entry name" value="BZIP_BASIC"/>
    <property type="match status" value="1"/>
</dbReference>
<evidence type="ECO:0000256" key="3">
    <source>
        <dbReference type="ARBA" id="ARBA00022776"/>
    </source>
</evidence>
<feature type="region of interest" description="Disordered" evidence="7">
    <location>
        <begin position="1199"/>
        <end position="1255"/>
    </location>
</feature>
<evidence type="ECO:0000256" key="2">
    <source>
        <dbReference type="ARBA" id="ARBA00022618"/>
    </source>
</evidence>
<dbReference type="GO" id="GO:0003700">
    <property type="term" value="F:DNA-binding transcription factor activity"/>
    <property type="evidence" value="ECO:0007669"/>
    <property type="project" value="InterPro"/>
</dbReference>
<dbReference type="InterPro" id="IPR024790">
    <property type="entry name" value="APC4_long_dom"/>
</dbReference>
<dbReference type="Gene3D" id="1.20.5.170">
    <property type="match status" value="1"/>
</dbReference>
<dbReference type="OrthoDB" id="10259843at2759"/>
<evidence type="ECO:0000256" key="6">
    <source>
        <dbReference type="SAM" id="Coils"/>
    </source>
</evidence>
<keyword evidence="6" id="KW-0175">Coiled coil</keyword>
<evidence type="ECO:0000256" key="4">
    <source>
        <dbReference type="ARBA" id="ARBA00022786"/>
    </source>
</evidence>
<keyword evidence="3" id="KW-0498">Mitosis</keyword>
<feature type="region of interest" description="Disordered" evidence="7">
    <location>
        <begin position="932"/>
        <end position="956"/>
    </location>
</feature>
<feature type="region of interest" description="Disordered" evidence="7">
    <location>
        <begin position="1297"/>
        <end position="1321"/>
    </location>
</feature>
<dbReference type="STRING" id="68775.A0A5C3MBF2"/>
<feature type="compositionally biased region" description="Polar residues" evidence="7">
    <location>
        <begin position="1013"/>
        <end position="1025"/>
    </location>
</feature>